<evidence type="ECO:0000256" key="3">
    <source>
        <dbReference type="ARBA" id="ARBA00022989"/>
    </source>
</evidence>
<proteinExistence type="predicted"/>
<evidence type="ECO:0000256" key="5">
    <source>
        <dbReference type="SAM" id="Phobius"/>
    </source>
</evidence>
<feature type="transmembrane region" description="Helical" evidence="5">
    <location>
        <begin position="226"/>
        <end position="244"/>
    </location>
</feature>
<dbReference type="InterPro" id="IPR011701">
    <property type="entry name" value="MFS"/>
</dbReference>
<dbReference type="GO" id="GO:0016020">
    <property type="term" value="C:membrane"/>
    <property type="evidence" value="ECO:0007669"/>
    <property type="project" value="UniProtKB-SubCell"/>
</dbReference>
<feature type="domain" description="Major facilitator superfamily (MFS) profile" evidence="6">
    <location>
        <begin position="33"/>
        <end position="482"/>
    </location>
</feature>
<dbReference type="SUPFAM" id="SSF103473">
    <property type="entry name" value="MFS general substrate transporter"/>
    <property type="match status" value="1"/>
</dbReference>
<dbReference type="AlphaFoldDB" id="A0A9P7YXS3"/>
<feature type="transmembrane region" description="Helical" evidence="5">
    <location>
        <begin position="186"/>
        <end position="206"/>
    </location>
</feature>
<keyword evidence="3 5" id="KW-1133">Transmembrane helix</keyword>
<feature type="transmembrane region" description="Helical" evidence="5">
    <location>
        <begin position="46"/>
        <end position="64"/>
    </location>
</feature>
<dbReference type="PROSITE" id="PS50850">
    <property type="entry name" value="MFS"/>
    <property type="match status" value="1"/>
</dbReference>
<organism evidence="7 8">
    <name type="scientific">Calycina marina</name>
    <dbReference type="NCBI Taxonomy" id="1763456"/>
    <lineage>
        <taxon>Eukaryota</taxon>
        <taxon>Fungi</taxon>
        <taxon>Dikarya</taxon>
        <taxon>Ascomycota</taxon>
        <taxon>Pezizomycotina</taxon>
        <taxon>Leotiomycetes</taxon>
        <taxon>Helotiales</taxon>
        <taxon>Pezizellaceae</taxon>
        <taxon>Calycina</taxon>
    </lineage>
</organism>
<reference evidence="7" key="1">
    <citation type="journal article" date="2021" name="IMA Fungus">
        <title>Genomic characterization of three marine fungi, including Emericellopsis atlantica sp. nov. with signatures of a generalist lifestyle and marine biomass degradation.</title>
        <authorList>
            <person name="Hagestad O.C."/>
            <person name="Hou L."/>
            <person name="Andersen J.H."/>
            <person name="Hansen E.H."/>
            <person name="Altermark B."/>
            <person name="Li C."/>
            <person name="Kuhnert E."/>
            <person name="Cox R.J."/>
            <person name="Crous P.W."/>
            <person name="Spatafora J.W."/>
            <person name="Lail K."/>
            <person name="Amirebrahimi M."/>
            <person name="Lipzen A."/>
            <person name="Pangilinan J."/>
            <person name="Andreopoulos W."/>
            <person name="Hayes R.D."/>
            <person name="Ng V."/>
            <person name="Grigoriev I.V."/>
            <person name="Jackson S.A."/>
            <person name="Sutton T.D.S."/>
            <person name="Dobson A.D.W."/>
            <person name="Rama T."/>
        </authorList>
    </citation>
    <scope>NUCLEOTIDE SEQUENCE</scope>
    <source>
        <strain evidence="7">TRa3180A</strain>
    </source>
</reference>
<dbReference type="Gene3D" id="1.20.1720.10">
    <property type="entry name" value="Multidrug resistance protein D"/>
    <property type="match status" value="1"/>
</dbReference>
<accession>A0A9P7YXS3</accession>
<feature type="transmembrane region" description="Helical" evidence="5">
    <location>
        <begin position="100"/>
        <end position="117"/>
    </location>
</feature>
<dbReference type="Pfam" id="PF07690">
    <property type="entry name" value="MFS_1"/>
    <property type="match status" value="1"/>
</dbReference>
<dbReference type="Proteomes" id="UP000887226">
    <property type="component" value="Unassembled WGS sequence"/>
</dbReference>
<feature type="transmembrane region" description="Helical" evidence="5">
    <location>
        <begin position="422"/>
        <end position="443"/>
    </location>
</feature>
<feature type="transmembrane region" description="Helical" evidence="5">
    <location>
        <begin position="383"/>
        <end position="410"/>
    </location>
</feature>
<keyword evidence="2 5" id="KW-0812">Transmembrane</keyword>
<comment type="caution">
    <text evidence="7">The sequence shown here is derived from an EMBL/GenBank/DDBJ whole genome shotgun (WGS) entry which is preliminary data.</text>
</comment>
<sequence length="545" mass="58844">MSFDADIERAPVVAEKLSERSAVFSTDFQEWGFFNMAMLVSSATTFVQGLLVVNTALIALSLHMTEAEMTWIQAAVGLGSGSFMLFFGKTSSIFGCKLQVCIGLACLSVVSLITAFAPNALSFLVLCGLQGVGTAAVSPPVVGALFATYPEGPRTRRGTAFLGCGNPVGFILGSISSGFVTLKFDWRGSFVVSSLYFFILTIISIWAMPKIPASSSKVADLKKFDWLGAFLITTTMALICTGLTEGPQIGWLDVKTLALILSGGLLGLGCFVLWEYKCAMPLMDLTIWKNVNFTLCVLATFFGYMSFITNQFWISLYMQNVQHILPLMIAVRLLPQAIFGIAWSFMAEWLVKRIKGTYVMAVGAVAYFVGALLQLFIRKDTPYWHFLFPALLVTVVGADFQFVVSTLYISKKMPSQAALGSGILQTVMRLSVALGLAITAAAYNSAESTQDIMFAFRRAYICSVIFAGLGVVCVFFMRLDRDGAPPAVVENIASTSALFCNAGFQTDVDEVKPAYVQGVAAASTYSVPTSLRSDGTYDSATAYGS</sequence>
<name>A0A9P7YXS3_9HELO</name>
<keyword evidence="4 5" id="KW-0472">Membrane</keyword>
<dbReference type="EMBL" id="MU254155">
    <property type="protein sequence ID" value="KAG9241794.1"/>
    <property type="molecule type" value="Genomic_DNA"/>
</dbReference>
<dbReference type="OrthoDB" id="2985014at2759"/>
<gene>
    <name evidence="7" type="ORF">BJ878DRAFT_427340</name>
</gene>
<comment type="subcellular location">
    <subcellularLocation>
        <location evidence="1">Membrane</location>
        <topology evidence="1">Multi-pass membrane protein</topology>
    </subcellularLocation>
</comment>
<evidence type="ECO:0000256" key="4">
    <source>
        <dbReference type="ARBA" id="ARBA00023136"/>
    </source>
</evidence>
<dbReference type="GO" id="GO:0022857">
    <property type="term" value="F:transmembrane transporter activity"/>
    <property type="evidence" value="ECO:0007669"/>
    <property type="project" value="InterPro"/>
</dbReference>
<feature type="transmembrane region" description="Helical" evidence="5">
    <location>
        <begin position="123"/>
        <end position="147"/>
    </location>
</feature>
<evidence type="ECO:0000259" key="6">
    <source>
        <dbReference type="PROSITE" id="PS50850"/>
    </source>
</evidence>
<feature type="transmembrane region" description="Helical" evidence="5">
    <location>
        <begin position="358"/>
        <end position="377"/>
    </location>
</feature>
<feature type="transmembrane region" description="Helical" evidence="5">
    <location>
        <begin position="159"/>
        <end position="180"/>
    </location>
</feature>
<dbReference type="PANTHER" id="PTHR42718:SF23">
    <property type="entry name" value="MAJOR FACILITATOR SUPERFAMILY (MFS) PROFILE DOMAIN-CONTAINING PROTEIN"/>
    <property type="match status" value="1"/>
</dbReference>
<feature type="transmembrane region" description="Helical" evidence="5">
    <location>
        <begin position="70"/>
        <end position="88"/>
    </location>
</feature>
<feature type="transmembrane region" description="Helical" evidence="5">
    <location>
        <begin position="324"/>
        <end position="346"/>
    </location>
</feature>
<feature type="transmembrane region" description="Helical" evidence="5">
    <location>
        <begin position="295"/>
        <end position="318"/>
    </location>
</feature>
<dbReference type="PANTHER" id="PTHR42718">
    <property type="entry name" value="MAJOR FACILITATOR SUPERFAMILY MULTIDRUG TRANSPORTER MFSC"/>
    <property type="match status" value="1"/>
</dbReference>
<dbReference type="Gene3D" id="1.20.1250.20">
    <property type="entry name" value="MFS general substrate transporter like domains"/>
    <property type="match status" value="1"/>
</dbReference>
<dbReference type="InterPro" id="IPR036259">
    <property type="entry name" value="MFS_trans_sf"/>
</dbReference>
<evidence type="ECO:0000313" key="8">
    <source>
        <dbReference type="Proteomes" id="UP000887226"/>
    </source>
</evidence>
<feature type="transmembrane region" description="Helical" evidence="5">
    <location>
        <begin position="256"/>
        <end position="274"/>
    </location>
</feature>
<keyword evidence="8" id="KW-1185">Reference proteome</keyword>
<protein>
    <submittedName>
        <fullName evidence="7">Major facilitator superfamily domain-containing protein</fullName>
    </submittedName>
</protein>
<evidence type="ECO:0000313" key="7">
    <source>
        <dbReference type="EMBL" id="KAG9241794.1"/>
    </source>
</evidence>
<feature type="transmembrane region" description="Helical" evidence="5">
    <location>
        <begin position="455"/>
        <end position="477"/>
    </location>
</feature>
<evidence type="ECO:0000256" key="1">
    <source>
        <dbReference type="ARBA" id="ARBA00004141"/>
    </source>
</evidence>
<evidence type="ECO:0000256" key="2">
    <source>
        <dbReference type="ARBA" id="ARBA00022692"/>
    </source>
</evidence>
<dbReference type="InterPro" id="IPR020846">
    <property type="entry name" value="MFS_dom"/>
</dbReference>